<sequence>MYIQKKKEYFIVLINKIFIVSTTKLAVFKKLLFREQYFRKVLRTHALSLLFLINFLIQLLFYRKIGQTFFVNLPFNSQEVQIIKVIALLQKLIILNLLILYLFFLIIKQYCLNCGHLFQISYMKILQVIYKITYSTLQIKILFFIITILQVFQILFWLITNIKLNNSLSQKTLKFAQDSLFKFIKQILRLYWPLLLYHNSLFMIFQETKLQSKHQVLQTVDFYLTFSKPFFVQRLKTFQKYLI</sequence>
<keyword evidence="1" id="KW-0472">Membrane</keyword>
<dbReference type="InParanoid" id="W7XCP6"/>
<gene>
    <name evidence="2" type="ORF">TTHERM_001049159</name>
</gene>
<accession>W7XCP6</accession>
<reference evidence="3" key="1">
    <citation type="journal article" date="2006" name="PLoS Biol.">
        <title>Macronuclear genome sequence of the ciliate Tetrahymena thermophila, a model eukaryote.</title>
        <authorList>
            <person name="Eisen J.A."/>
            <person name="Coyne R.S."/>
            <person name="Wu M."/>
            <person name="Wu D."/>
            <person name="Thiagarajan M."/>
            <person name="Wortman J.R."/>
            <person name="Badger J.H."/>
            <person name="Ren Q."/>
            <person name="Amedeo P."/>
            <person name="Jones K.M."/>
            <person name="Tallon L.J."/>
            <person name="Delcher A.L."/>
            <person name="Salzberg S.L."/>
            <person name="Silva J.C."/>
            <person name="Haas B.J."/>
            <person name="Majoros W.H."/>
            <person name="Farzad M."/>
            <person name="Carlton J.M."/>
            <person name="Smith R.K. Jr."/>
            <person name="Garg J."/>
            <person name="Pearlman R.E."/>
            <person name="Karrer K.M."/>
            <person name="Sun L."/>
            <person name="Manning G."/>
            <person name="Elde N.C."/>
            <person name="Turkewitz A.P."/>
            <person name="Asai D.J."/>
            <person name="Wilkes D.E."/>
            <person name="Wang Y."/>
            <person name="Cai H."/>
            <person name="Collins K."/>
            <person name="Stewart B.A."/>
            <person name="Lee S.R."/>
            <person name="Wilamowska K."/>
            <person name="Weinberg Z."/>
            <person name="Ruzzo W.L."/>
            <person name="Wloga D."/>
            <person name="Gaertig J."/>
            <person name="Frankel J."/>
            <person name="Tsao C.-C."/>
            <person name="Gorovsky M.A."/>
            <person name="Keeling P.J."/>
            <person name="Waller R.F."/>
            <person name="Patron N.J."/>
            <person name="Cherry J.M."/>
            <person name="Stover N.A."/>
            <person name="Krieger C.J."/>
            <person name="del Toro C."/>
            <person name="Ryder H.F."/>
            <person name="Williamson S.C."/>
            <person name="Barbeau R.A."/>
            <person name="Hamilton E.P."/>
            <person name="Orias E."/>
        </authorList>
    </citation>
    <scope>NUCLEOTIDE SEQUENCE [LARGE SCALE GENOMIC DNA]</scope>
    <source>
        <strain evidence="3">SB210</strain>
    </source>
</reference>
<keyword evidence="3" id="KW-1185">Reference proteome</keyword>
<keyword evidence="1 2" id="KW-0812">Transmembrane</keyword>
<evidence type="ECO:0000256" key="1">
    <source>
        <dbReference type="SAM" id="Phobius"/>
    </source>
</evidence>
<keyword evidence="1" id="KW-1133">Transmembrane helix</keyword>
<dbReference type="KEGG" id="tet:TTHERM_001049159"/>
<feature type="transmembrane region" description="Helical" evidence="1">
    <location>
        <begin position="12"/>
        <end position="32"/>
    </location>
</feature>
<dbReference type="GeneID" id="24441548"/>
<dbReference type="RefSeq" id="XP_012655906.1">
    <property type="nucleotide sequence ID" value="XM_012800452.1"/>
</dbReference>
<organism evidence="2 3">
    <name type="scientific">Tetrahymena thermophila (strain SB210)</name>
    <dbReference type="NCBI Taxonomy" id="312017"/>
    <lineage>
        <taxon>Eukaryota</taxon>
        <taxon>Sar</taxon>
        <taxon>Alveolata</taxon>
        <taxon>Ciliophora</taxon>
        <taxon>Intramacronucleata</taxon>
        <taxon>Oligohymenophorea</taxon>
        <taxon>Hymenostomatida</taxon>
        <taxon>Tetrahymenina</taxon>
        <taxon>Tetrahymenidae</taxon>
        <taxon>Tetrahymena</taxon>
    </lineage>
</organism>
<dbReference type="Proteomes" id="UP000009168">
    <property type="component" value="Unassembled WGS sequence"/>
</dbReference>
<feature type="transmembrane region" description="Helical" evidence="1">
    <location>
        <begin position="141"/>
        <end position="159"/>
    </location>
</feature>
<feature type="transmembrane region" description="Helical" evidence="1">
    <location>
        <begin position="82"/>
        <end position="107"/>
    </location>
</feature>
<dbReference type="EMBL" id="GG662375">
    <property type="protein sequence ID" value="EWS71561.1"/>
    <property type="molecule type" value="Genomic_DNA"/>
</dbReference>
<feature type="transmembrane region" description="Helical" evidence="1">
    <location>
        <begin position="44"/>
        <end position="62"/>
    </location>
</feature>
<evidence type="ECO:0000313" key="3">
    <source>
        <dbReference type="Proteomes" id="UP000009168"/>
    </source>
</evidence>
<proteinExistence type="predicted"/>
<protein>
    <submittedName>
        <fullName evidence="2">Transmembrane protein, putative</fullName>
    </submittedName>
</protein>
<name>W7XCP6_TETTS</name>
<evidence type="ECO:0000313" key="2">
    <source>
        <dbReference type="EMBL" id="EWS71561.1"/>
    </source>
</evidence>
<dbReference type="AlphaFoldDB" id="W7XCP6"/>